<evidence type="ECO:0000313" key="2">
    <source>
        <dbReference type="Proteomes" id="UP001530377"/>
    </source>
</evidence>
<keyword evidence="2" id="KW-1185">Reference proteome</keyword>
<dbReference type="EMBL" id="JALLPB020000028">
    <property type="protein sequence ID" value="KAL3823862.1"/>
    <property type="molecule type" value="Genomic_DNA"/>
</dbReference>
<protein>
    <recommendedName>
        <fullName evidence="3">G protein gamma domain-containing protein</fullName>
    </recommendedName>
</protein>
<evidence type="ECO:0000313" key="1">
    <source>
        <dbReference type="EMBL" id="KAL3823862.1"/>
    </source>
</evidence>
<reference evidence="1 2" key="1">
    <citation type="submission" date="2024-10" db="EMBL/GenBank/DDBJ databases">
        <title>Updated reference genomes for cyclostephanoid diatoms.</title>
        <authorList>
            <person name="Roberts W.R."/>
            <person name="Alverson A.J."/>
        </authorList>
    </citation>
    <scope>NUCLEOTIDE SEQUENCE [LARGE SCALE GENOMIC DNA]</scope>
    <source>
        <strain evidence="1 2">AJA228-03</strain>
    </source>
</reference>
<comment type="caution">
    <text evidence="1">The sequence shown here is derived from an EMBL/GenBank/DDBJ whole genome shotgun (WGS) entry which is preliminary data.</text>
</comment>
<sequence length="87" mass="9233">MSDDDEPSEIDLLNAEVHELKQILTGVETAKTTPDESRGRLAMYCQSKGGQDPFMKADPGVEDKNVFHSKMSAKASGGGGGDCCVIS</sequence>
<proteinExistence type="predicted"/>
<dbReference type="AlphaFoldDB" id="A0ABD3SH13"/>
<accession>A0ABD3SH13</accession>
<name>A0ABD3SH13_9STRA</name>
<organism evidence="1 2">
    <name type="scientific">Cyclostephanos tholiformis</name>
    <dbReference type="NCBI Taxonomy" id="382380"/>
    <lineage>
        <taxon>Eukaryota</taxon>
        <taxon>Sar</taxon>
        <taxon>Stramenopiles</taxon>
        <taxon>Ochrophyta</taxon>
        <taxon>Bacillariophyta</taxon>
        <taxon>Coscinodiscophyceae</taxon>
        <taxon>Thalassiosirophycidae</taxon>
        <taxon>Stephanodiscales</taxon>
        <taxon>Stephanodiscaceae</taxon>
        <taxon>Cyclostephanos</taxon>
    </lineage>
</organism>
<evidence type="ECO:0008006" key="3">
    <source>
        <dbReference type="Google" id="ProtNLM"/>
    </source>
</evidence>
<dbReference type="Proteomes" id="UP001530377">
    <property type="component" value="Unassembled WGS sequence"/>
</dbReference>
<gene>
    <name evidence="1" type="ORF">ACHAXA_004134</name>
</gene>